<dbReference type="EC" id="6.3.5.3" evidence="6"/>
<dbReference type="PANTHER" id="PTHR34696">
    <property type="entry name" value="PHOSPHORIBOSYLFORMYLGLYCINAMIDINE SYNTHASE SUBUNIT PURS"/>
    <property type="match status" value="1"/>
</dbReference>
<evidence type="ECO:0000256" key="2">
    <source>
        <dbReference type="ARBA" id="ARBA00022598"/>
    </source>
</evidence>
<evidence type="ECO:0000256" key="5">
    <source>
        <dbReference type="ARBA" id="ARBA00022840"/>
    </source>
</evidence>
<comment type="pathway">
    <text evidence="6">Purine metabolism; IMP biosynthesis via de novo pathway; 5-amino-1-(5-phospho-D-ribosyl)imidazole from N(2)-formyl-N(1)-(5-phospho-D-ribosyl)glycinamide: step 1/2.</text>
</comment>
<dbReference type="InterPro" id="IPR003850">
    <property type="entry name" value="PurS"/>
</dbReference>
<sequence>MIKARVTVTLKNGVLDPQGKAIVGALGSLGFDGVNSVRQGKVFDVVLETADKAKAEAELKAMCEKLLANTVIEDYSFDIA</sequence>
<dbReference type="InterPro" id="IPR036604">
    <property type="entry name" value="PurS-like_sf"/>
</dbReference>
<keyword evidence="2 6" id="KW-0436">Ligase</keyword>
<organism evidence="7 8">
    <name type="scientific">Pseudochrobactrum saccharolyticum</name>
    <dbReference type="NCBI Taxonomy" id="354352"/>
    <lineage>
        <taxon>Bacteria</taxon>
        <taxon>Pseudomonadati</taxon>
        <taxon>Pseudomonadota</taxon>
        <taxon>Alphaproteobacteria</taxon>
        <taxon>Hyphomicrobiales</taxon>
        <taxon>Brucellaceae</taxon>
        <taxon>Pseudochrobactrum</taxon>
    </lineage>
</organism>
<comment type="function">
    <text evidence="6">Part of the phosphoribosylformylglycinamidine synthase complex involved in the purines biosynthetic pathway. Catalyzes the ATP-dependent conversion of formylglycinamide ribonucleotide (FGAR) and glutamine to yield formylglycinamidine ribonucleotide (FGAM) and glutamate. The FGAM synthase complex is composed of three subunits. PurQ produces an ammonia molecule by converting glutamine to glutamate. PurL transfers the ammonia molecule to FGAR to form FGAM in an ATP-dependent manner. PurS interacts with PurQ and PurL and is thought to assist in the transfer of the ammonia molecule from PurQ to PurL.</text>
</comment>
<protein>
    <recommendedName>
        <fullName evidence="6">Phosphoribosylformylglycinamidine synthase subunit PurS</fullName>
        <shortName evidence="6">FGAM synthase</shortName>
        <ecNumber evidence="6">6.3.5.3</ecNumber>
    </recommendedName>
    <alternativeName>
        <fullName evidence="6">Formylglycinamide ribonucleotide amidotransferase subunit III</fullName>
        <shortName evidence="6">FGAR amidotransferase III</shortName>
        <shortName evidence="6">FGAR-AT III</shortName>
    </alternativeName>
    <alternativeName>
        <fullName evidence="6">Phosphoribosylformylglycinamidine synthase subunit III</fullName>
    </alternativeName>
</protein>
<dbReference type="EMBL" id="JACHIL010000002">
    <property type="protein sequence ID" value="MBB5091233.1"/>
    <property type="molecule type" value="Genomic_DNA"/>
</dbReference>
<dbReference type="UniPathway" id="UPA00074">
    <property type="reaction ID" value="UER00128"/>
</dbReference>
<evidence type="ECO:0000256" key="1">
    <source>
        <dbReference type="ARBA" id="ARBA00022490"/>
    </source>
</evidence>
<comment type="caution">
    <text evidence="7">The sequence shown here is derived from an EMBL/GenBank/DDBJ whole genome shotgun (WGS) entry which is preliminary data.</text>
</comment>
<dbReference type="PANTHER" id="PTHR34696:SF1">
    <property type="entry name" value="PHOSPHORIBOSYLFORMYLGLYCINAMIDINE SYNTHASE SUBUNIT PURS"/>
    <property type="match status" value="1"/>
</dbReference>
<dbReference type="AlphaFoldDB" id="A0A7W8AIY7"/>
<dbReference type="Gene3D" id="3.30.1280.10">
    <property type="entry name" value="Phosphoribosylformylglycinamidine synthase subunit PurS"/>
    <property type="match status" value="1"/>
</dbReference>
<comment type="subcellular location">
    <subcellularLocation>
        <location evidence="6">Cytoplasm</location>
    </subcellularLocation>
</comment>
<dbReference type="HAMAP" id="MF_01926">
    <property type="entry name" value="PurS"/>
    <property type="match status" value="1"/>
</dbReference>
<keyword evidence="5 6" id="KW-0067">ATP-binding</keyword>
<dbReference type="Proteomes" id="UP000531231">
    <property type="component" value="Unassembled WGS sequence"/>
</dbReference>
<dbReference type="GO" id="GO:0006189">
    <property type="term" value="P:'de novo' IMP biosynthetic process"/>
    <property type="evidence" value="ECO:0007669"/>
    <property type="project" value="UniProtKB-UniRule"/>
</dbReference>
<evidence type="ECO:0000313" key="7">
    <source>
        <dbReference type="EMBL" id="MBB5091233.1"/>
    </source>
</evidence>
<dbReference type="GO" id="GO:0004642">
    <property type="term" value="F:phosphoribosylformylglycinamidine synthase activity"/>
    <property type="evidence" value="ECO:0007669"/>
    <property type="project" value="UniProtKB-UniRule"/>
</dbReference>
<dbReference type="RefSeq" id="WP_022711522.1">
    <property type="nucleotide sequence ID" value="NZ_JACHIL010000002.1"/>
</dbReference>
<dbReference type="GO" id="GO:0005524">
    <property type="term" value="F:ATP binding"/>
    <property type="evidence" value="ECO:0007669"/>
    <property type="project" value="UniProtKB-UniRule"/>
</dbReference>
<evidence type="ECO:0000256" key="4">
    <source>
        <dbReference type="ARBA" id="ARBA00022755"/>
    </source>
</evidence>
<accession>A0A7W8AIY7</accession>
<comment type="similarity">
    <text evidence="6">Belongs to the PurS family.</text>
</comment>
<keyword evidence="4 6" id="KW-0658">Purine biosynthesis</keyword>
<keyword evidence="3 6" id="KW-0547">Nucleotide-binding</keyword>
<dbReference type="NCBIfam" id="TIGR00302">
    <property type="entry name" value="phosphoribosylformylglycinamidine synthase subunit PurS"/>
    <property type="match status" value="1"/>
</dbReference>
<comment type="subunit">
    <text evidence="6">Part of the FGAM synthase complex composed of 1 PurL, 1 PurQ and 2 PurS subunits.</text>
</comment>
<dbReference type="NCBIfam" id="NF004630">
    <property type="entry name" value="PRK05974.1"/>
    <property type="match status" value="1"/>
</dbReference>
<comment type="catalytic activity">
    <reaction evidence="6">
        <text>N(2)-formyl-N(1)-(5-phospho-beta-D-ribosyl)glycinamide + L-glutamine + ATP + H2O = 2-formamido-N(1)-(5-O-phospho-beta-D-ribosyl)acetamidine + L-glutamate + ADP + phosphate + H(+)</text>
        <dbReference type="Rhea" id="RHEA:17129"/>
        <dbReference type="ChEBI" id="CHEBI:15377"/>
        <dbReference type="ChEBI" id="CHEBI:15378"/>
        <dbReference type="ChEBI" id="CHEBI:29985"/>
        <dbReference type="ChEBI" id="CHEBI:30616"/>
        <dbReference type="ChEBI" id="CHEBI:43474"/>
        <dbReference type="ChEBI" id="CHEBI:58359"/>
        <dbReference type="ChEBI" id="CHEBI:147286"/>
        <dbReference type="ChEBI" id="CHEBI:147287"/>
        <dbReference type="ChEBI" id="CHEBI:456216"/>
        <dbReference type="EC" id="6.3.5.3"/>
    </reaction>
</comment>
<reference evidence="7 8" key="1">
    <citation type="submission" date="2020-08" db="EMBL/GenBank/DDBJ databases">
        <title>Genomic Encyclopedia of Type Strains, Phase IV (KMG-IV): sequencing the most valuable type-strain genomes for metagenomic binning, comparative biology and taxonomic classification.</title>
        <authorList>
            <person name="Goeker M."/>
        </authorList>
    </citation>
    <scope>NUCLEOTIDE SEQUENCE [LARGE SCALE GENOMIC DNA]</scope>
    <source>
        <strain evidence="7 8">DSM 25620</strain>
    </source>
</reference>
<evidence type="ECO:0000256" key="3">
    <source>
        <dbReference type="ARBA" id="ARBA00022741"/>
    </source>
</evidence>
<evidence type="ECO:0000256" key="6">
    <source>
        <dbReference type="HAMAP-Rule" id="MF_01926"/>
    </source>
</evidence>
<gene>
    <name evidence="6" type="primary">purS</name>
    <name evidence="7" type="ORF">HNQ68_001757</name>
</gene>
<name>A0A7W8AIY7_9HYPH</name>
<evidence type="ECO:0000313" key="8">
    <source>
        <dbReference type="Proteomes" id="UP000531231"/>
    </source>
</evidence>
<dbReference type="GO" id="GO:0005737">
    <property type="term" value="C:cytoplasm"/>
    <property type="evidence" value="ECO:0007669"/>
    <property type="project" value="UniProtKB-SubCell"/>
</dbReference>
<proteinExistence type="inferred from homology"/>
<dbReference type="SUPFAM" id="SSF82697">
    <property type="entry name" value="PurS-like"/>
    <property type="match status" value="1"/>
</dbReference>
<keyword evidence="1 6" id="KW-0963">Cytoplasm</keyword>
<keyword evidence="8" id="KW-1185">Reference proteome</keyword>
<dbReference type="Pfam" id="PF02700">
    <property type="entry name" value="PurS"/>
    <property type="match status" value="1"/>
</dbReference>